<sequence length="147" mass="16280">MKCGDFGSARLESKNPRSRAEGAEARTQSAVGWRASENTQGTLILSPRKGACSNISQIGLIMHALIMLENKFPASTNKQLWKAPLSKAQYSGKYTHGSILFSRQWSDPPMERLVFKGVEGACYGMPNVGTRWSTNAFRSLDKSFCWT</sequence>
<feature type="compositionally biased region" description="Basic and acidic residues" evidence="1">
    <location>
        <begin position="11"/>
        <end position="24"/>
    </location>
</feature>
<dbReference type="Proteomes" id="UP000184330">
    <property type="component" value="Unassembled WGS sequence"/>
</dbReference>
<protein>
    <submittedName>
        <fullName evidence="2">Uncharacterized protein</fullName>
    </submittedName>
</protein>
<accession>A0A1L7XC13</accession>
<gene>
    <name evidence="2" type="ORF">PAC_12466</name>
</gene>
<reference evidence="2 3" key="1">
    <citation type="submission" date="2016-03" db="EMBL/GenBank/DDBJ databases">
        <authorList>
            <person name="Ploux O."/>
        </authorList>
    </citation>
    <scope>NUCLEOTIDE SEQUENCE [LARGE SCALE GENOMIC DNA]</scope>
    <source>
        <strain evidence="2 3">UAMH 11012</strain>
    </source>
</reference>
<evidence type="ECO:0000313" key="2">
    <source>
        <dbReference type="EMBL" id="CZR62569.1"/>
    </source>
</evidence>
<organism evidence="2 3">
    <name type="scientific">Phialocephala subalpina</name>
    <dbReference type="NCBI Taxonomy" id="576137"/>
    <lineage>
        <taxon>Eukaryota</taxon>
        <taxon>Fungi</taxon>
        <taxon>Dikarya</taxon>
        <taxon>Ascomycota</taxon>
        <taxon>Pezizomycotina</taxon>
        <taxon>Leotiomycetes</taxon>
        <taxon>Helotiales</taxon>
        <taxon>Mollisiaceae</taxon>
        <taxon>Phialocephala</taxon>
        <taxon>Phialocephala fortinii species complex</taxon>
    </lineage>
</organism>
<dbReference type="AlphaFoldDB" id="A0A1L7XC13"/>
<evidence type="ECO:0000256" key="1">
    <source>
        <dbReference type="SAM" id="MobiDB-lite"/>
    </source>
</evidence>
<dbReference type="OrthoDB" id="3562999at2759"/>
<feature type="region of interest" description="Disordered" evidence="1">
    <location>
        <begin position="1"/>
        <end position="30"/>
    </location>
</feature>
<evidence type="ECO:0000313" key="3">
    <source>
        <dbReference type="Proteomes" id="UP000184330"/>
    </source>
</evidence>
<keyword evidence="3" id="KW-1185">Reference proteome</keyword>
<name>A0A1L7XC13_9HELO</name>
<dbReference type="EMBL" id="FJOG01000021">
    <property type="protein sequence ID" value="CZR62569.1"/>
    <property type="molecule type" value="Genomic_DNA"/>
</dbReference>
<proteinExistence type="predicted"/>